<dbReference type="EMBL" id="CP036264">
    <property type="protein sequence ID" value="QEF98227.1"/>
    <property type="molecule type" value="Genomic_DNA"/>
</dbReference>
<dbReference type="RefSeq" id="WP_147867785.1">
    <property type="nucleotide sequence ID" value="NZ_CP036264.1"/>
</dbReference>
<dbReference type="InterPro" id="IPR004360">
    <property type="entry name" value="Glyas_Fos-R_dOase_dom"/>
</dbReference>
<dbReference type="InterPro" id="IPR050383">
    <property type="entry name" value="GlyoxalaseI/FosfomycinResist"/>
</dbReference>
<evidence type="ECO:0000259" key="2">
    <source>
        <dbReference type="PROSITE" id="PS51819"/>
    </source>
</evidence>
<organism evidence="3 4">
    <name type="scientific">Stieleria maiorica</name>
    <dbReference type="NCBI Taxonomy" id="2795974"/>
    <lineage>
        <taxon>Bacteria</taxon>
        <taxon>Pseudomonadati</taxon>
        <taxon>Planctomycetota</taxon>
        <taxon>Planctomycetia</taxon>
        <taxon>Pirellulales</taxon>
        <taxon>Pirellulaceae</taxon>
        <taxon>Stieleria</taxon>
    </lineage>
</organism>
<dbReference type="PROSITE" id="PS51819">
    <property type="entry name" value="VOC"/>
    <property type="match status" value="1"/>
</dbReference>
<dbReference type="InterPro" id="IPR018146">
    <property type="entry name" value="Glyoxalase_1_CS"/>
</dbReference>
<dbReference type="Pfam" id="PF00903">
    <property type="entry name" value="Glyoxalase"/>
    <property type="match status" value="1"/>
</dbReference>
<dbReference type="KEGG" id="smam:Mal15_22760"/>
<dbReference type="Gene3D" id="3.10.180.10">
    <property type="entry name" value="2,3-Dihydroxybiphenyl 1,2-Dioxygenase, domain 1"/>
    <property type="match status" value="1"/>
</dbReference>
<evidence type="ECO:0000256" key="1">
    <source>
        <dbReference type="ARBA" id="ARBA00022723"/>
    </source>
</evidence>
<dbReference type="GO" id="GO:0004462">
    <property type="term" value="F:lactoylglutathione lyase activity"/>
    <property type="evidence" value="ECO:0007669"/>
    <property type="project" value="InterPro"/>
</dbReference>
<evidence type="ECO:0000313" key="3">
    <source>
        <dbReference type="EMBL" id="QEF98227.1"/>
    </source>
</evidence>
<dbReference type="InterPro" id="IPR037523">
    <property type="entry name" value="VOC_core"/>
</dbReference>
<keyword evidence="1" id="KW-0479">Metal-binding</keyword>
<accession>A0A5B9MGP0</accession>
<dbReference type="Proteomes" id="UP000321353">
    <property type="component" value="Chromosome"/>
</dbReference>
<dbReference type="PANTHER" id="PTHR21366:SF22">
    <property type="entry name" value="VOC DOMAIN-CONTAINING PROTEIN"/>
    <property type="match status" value="1"/>
</dbReference>
<dbReference type="PANTHER" id="PTHR21366">
    <property type="entry name" value="GLYOXALASE FAMILY PROTEIN"/>
    <property type="match status" value="1"/>
</dbReference>
<dbReference type="SUPFAM" id="SSF54593">
    <property type="entry name" value="Glyoxalase/Bleomycin resistance protein/Dihydroxybiphenyl dioxygenase"/>
    <property type="match status" value="1"/>
</dbReference>
<dbReference type="GO" id="GO:0046872">
    <property type="term" value="F:metal ion binding"/>
    <property type="evidence" value="ECO:0007669"/>
    <property type="project" value="UniProtKB-KW"/>
</dbReference>
<dbReference type="InterPro" id="IPR029068">
    <property type="entry name" value="Glyas_Bleomycin-R_OHBP_Dase"/>
</dbReference>
<keyword evidence="4" id="KW-1185">Reference proteome</keyword>
<dbReference type="PROSITE" id="PS00934">
    <property type="entry name" value="GLYOXALASE_I_1"/>
    <property type="match status" value="1"/>
</dbReference>
<dbReference type="AlphaFoldDB" id="A0A5B9MGP0"/>
<reference evidence="3 4" key="1">
    <citation type="submission" date="2019-02" db="EMBL/GenBank/DDBJ databases">
        <title>Planctomycetal bacteria perform biofilm scaping via a novel small molecule.</title>
        <authorList>
            <person name="Jeske O."/>
            <person name="Boedeker C."/>
            <person name="Wiegand S."/>
            <person name="Breitling P."/>
            <person name="Kallscheuer N."/>
            <person name="Jogler M."/>
            <person name="Rohde M."/>
            <person name="Petersen J."/>
            <person name="Medema M.H."/>
            <person name="Surup F."/>
            <person name="Jogler C."/>
        </authorList>
    </citation>
    <scope>NUCLEOTIDE SEQUENCE [LARGE SCALE GENOMIC DNA]</scope>
    <source>
        <strain evidence="3 4">Mal15</strain>
    </source>
</reference>
<feature type="domain" description="VOC" evidence="2">
    <location>
        <begin position="19"/>
        <end position="144"/>
    </location>
</feature>
<proteinExistence type="predicted"/>
<protein>
    <submittedName>
        <fullName evidence="3">Fosfomycin resistance protein FosB</fullName>
    </submittedName>
</protein>
<sequence length="151" mass="16600">MTTPSPPTKHATSAIGVKAIDHVTIVVHDLSRSRDFYRDLLGMEEVERPDFGFPGHWLQAGATQVHLIETMEGTSEPGGGLDPDRVTSGLTHHFAFEVEDAIRAHRILESAGVRIQGGPRKRPDGCMQLWFYDPDGHCVEVFDRTGSAASH</sequence>
<gene>
    <name evidence="3" type="ORF">Mal15_22760</name>
</gene>
<name>A0A5B9MGP0_9BACT</name>
<evidence type="ECO:0000313" key="4">
    <source>
        <dbReference type="Proteomes" id="UP000321353"/>
    </source>
</evidence>